<sequence>MPSSRERDIPARPRPTHRTRSALPTPHPIRHHDPVDRELHGRLDELQRNPYPHYERARRAKGLTFIPELDAWLAARDEDVREILRRPDDFSSANALRPDVMPAPAALAVLGGGFGGRPVVVTADGSHHQRLRAPIVRGLSPAKVAAVLPYAAERASALIDAFAEKGHADLMAAYAQRLPGEVIGRIVGLDPKDVPQAVHGGYRAEELLFRPMSEAEQVEAAQDVVAMQQALDAFARVRSKNPQNDLCTELITSLTPQPPPATDLTLDQRHELVAHLQNFLLAGHLTTTALIGTTVLHLLRHPPQWNLLCAEPNRIPAAIEEAARYDTALQGFRRTTTRAITLAGTELPTGSTVFVAFGAANRDGSRHPRPDEFDITRTPGRHVAFGLGVHTCPGSQLAREQLRLTLEQLTTRFPTLRLADDHPVTMRPTLIHRSPQTLHVTW</sequence>
<accession>A0ABU0SNR3</accession>
<dbReference type="EMBL" id="JAUSZI010000002">
    <property type="protein sequence ID" value="MDQ1025200.1"/>
    <property type="molecule type" value="Genomic_DNA"/>
</dbReference>
<dbReference type="PROSITE" id="PS00086">
    <property type="entry name" value="CYTOCHROME_P450"/>
    <property type="match status" value="1"/>
</dbReference>
<keyword evidence="2" id="KW-0479">Metal-binding</keyword>
<comment type="caution">
    <text evidence="4">The sequence shown here is derived from an EMBL/GenBank/DDBJ whole genome shotgun (WGS) entry which is preliminary data.</text>
</comment>
<feature type="compositionally biased region" description="Basic and acidic residues" evidence="3">
    <location>
        <begin position="1"/>
        <end position="11"/>
    </location>
</feature>
<evidence type="ECO:0000256" key="1">
    <source>
        <dbReference type="ARBA" id="ARBA00010617"/>
    </source>
</evidence>
<dbReference type="PANTHER" id="PTHR46696:SF1">
    <property type="entry name" value="CYTOCHROME P450 YJIB-RELATED"/>
    <property type="match status" value="1"/>
</dbReference>
<comment type="similarity">
    <text evidence="1 2">Belongs to the cytochrome P450 family.</text>
</comment>
<gene>
    <name evidence="4" type="ORF">QF035_002782</name>
</gene>
<keyword evidence="2" id="KW-0560">Oxidoreductase</keyword>
<dbReference type="Proteomes" id="UP001230328">
    <property type="component" value="Unassembled WGS sequence"/>
</dbReference>
<dbReference type="PANTHER" id="PTHR46696">
    <property type="entry name" value="P450, PUTATIVE (EUROFUNG)-RELATED"/>
    <property type="match status" value="1"/>
</dbReference>
<organism evidence="4 5">
    <name type="scientific">Streptomyces umbrinus</name>
    <dbReference type="NCBI Taxonomy" id="67370"/>
    <lineage>
        <taxon>Bacteria</taxon>
        <taxon>Bacillati</taxon>
        <taxon>Actinomycetota</taxon>
        <taxon>Actinomycetes</taxon>
        <taxon>Kitasatosporales</taxon>
        <taxon>Streptomycetaceae</taxon>
        <taxon>Streptomyces</taxon>
        <taxon>Streptomyces phaeochromogenes group</taxon>
    </lineage>
</organism>
<proteinExistence type="inferred from homology"/>
<dbReference type="InterPro" id="IPR002397">
    <property type="entry name" value="Cyt_P450_B"/>
</dbReference>
<dbReference type="InterPro" id="IPR017972">
    <property type="entry name" value="Cyt_P450_CS"/>
</dbReference>
<dbReference type="InterPro" id="IPR001128">
    <property type="entry name" value="Cyt_P450"/>
</dbReference>
<keyword evidence="2" id="KW-0503">Monooxygenase</keyword>
<dbReference type="Gene3D" id="1.10.630.10">
    <property type="entry name" value="Cytochrome P450"/>
    <property type="match status" value="1"/>
</dbReference>
<reference evidence="4 5" key="1">
    <citation type="submission" date="2023-07" db="EMBL/GenBank/DDBJ databases">
        <title>Comparative genomics of wheat-associated soil bacteria to identify genetic determinants of phenazine resistance.</title>
        <authorList>
            <person name="Mouncey N."/>
        </authorList>
    </citation>
    <scope>NUCLEOTIDE SEQUENCE [LARGE SCALE GENOMIC DNA]</scope>
    <source>
        <strain evidence="4 5">V2I4</strain>
    </source>
</reference>
<keyword evidence="2" id="KW-0349">Heme</keyword>
<evidence type="ECO:0000256" key="3">
    <source>
        <dbReference type="SAM" id="MobiDB-lite"/>
    </source>
</evidence>
<dbReference type="SUPFAM" id="SSF48264">
    <property type="entry name" value="Cytochrome P450"/>
    <property type="match status" value="1"/>
</dbReference>
<protein>
    <submittedName>
        <fullName evidence="4">Cytochrome P450</fullName>
    </submittedName>
</protein>
<feature type="region of interest" description="Disordered" evidence="3">
    <location>
        <begin position="1"/>
        <end position="37"/>
    </location>
</feature>
<dbReference type="Pfam" id="PF00067">
    <property type="entry name" value="p450"/>
    <property type="match status" value="1"/>
</dbReference>
<evidence type="ECO:0000313" key="4">
    <source>
        <dbReference type="EMBL" id="MDQ1025200.1"/>
    </source>
</evidence>
<evidence type="ECO:0000313" key="5">
    <source>
        <dbReference type="Proteomes" id="UP001230328"/>
    </source>
</evidence>
<name>A0ABU0SNR3_9ACTN</name>
<keyword evidence="5" id="KW-1185">Reference proteome</keyword>
<keyword evidence="2" id="KW-0408">Iron</keyword>
<dbReference type="PRINTS" id="PR00359">
    <property type="entry name" value="BP450"/>
</dbReference>
<dbReference type="InterPro" id="IPR036396">
    <property type="entry name" value="Cyt_P450_sf"/>
</dbReference>
<evidence type="ECO:0000256" key="2">
    <source>
        <dbReference type="RuleBase" id="RU000461"/>
    </source>
</evidence>